<dbReference type="Proteomes" id="UP001054945">
    <property type="component" value="Unassembled WGS sequence"/>
</dbReference>
<evidence type="ECO:0000256" key="1">
    <source>
        <dbReference type="SAM" id="MobiDB-lite"/>
    </source>
</evidence>
<comment type="caution">
    <text evidence="2">The sequence shown here is derived from an EMBL/GenBank/DDBJ whole genome shotgun (WGS) entry which is preliminary data.</text>
</comment>
<keyword evidence="3" id="KW-1185">Reference proteome</keyword>
<dbReference type="AlphaFoldDB" id="A0AAV4M9J1"/>
<name>A0AAV4M9J1_CAEEX</name>
<proteinExistence type="predicted"/>
<feature type="region of interest" description="Disordered" evidence="1">
    <location>
        <begin position="126"/>
        <end position="145"/>
    </location>
</feature>
<dbReference type="EMBL" id="BPLR01019501">
    <property type="protein sequence ID" value="GIX68553.1"/>
    <property type="molecule type" value="Genomic_DNA"/>
</dbReference>
<accession>A0AAV4M9J1</accession>
<protein>
    <submittedName>
        <fullName evidence="2">Uncharacterized protein</fullName>
    </submittedName>
</protein>
<organism evidence="2 3">
    <name type="scientific">Caerostris extrusa</name>
    <name type="common">Bark spider</name>
    <name type="synonym">Caerostris bankana</name>
    <dbReference type="NCBI Taxonomy" id="172846"/>
    <lineage>
        <taxon>Eukaryota</taxon>
        <taxon>Metazoa</taxon>
        <taxon>Ecdysozoa</taxon>
        <taxon>Arthropoda</taxon>
        <taxon>Chelicerata</taxon>
        <taxon>Arachnida</taxon>
        <taxon>Araneae</taxon>
        <taxon>Araneomorphae</taxon>
        <taxon>Entelegynae</taxon>
        <taxon>Araneoidea</taxon>
        <taxon>Araneidae</taxon>
        <taxon>Caerostris</taxon>
    </lineage>
</organism>
<reference evidence="2 3" key="1">
    <citation type="submission" date="2021-06" db="EMBL/GenBank/DDBJ databases">
        <title>Caerostris extrusa draft genome.</title>
        <authorList>
            <person name="Kono N."/>
            <person name="Arakawa K."/>
        </authorList>
    </citation>
    <scope>NUCLEOTIDE SEQUENCE [LARGE SCALE GENOMIC DNA]</scope>
</reference>
<sequence length="155" mass="17347">MTTLCHIFGDFEPVDEWTAFCLDHKSQNCQTAISSMEKQRGGCCMEEIKTNNGECALSNMSVDQHVSHVSSPDPHLRLPRNNYMEPNIPNKYKDIVMDTIQKIHRKLLTCKSLSLLSRTTPRAIQDDASHHGGLPKNPTLTNNPDSVLSVTLNIS</sequence>
<gene>
    <name evidence="2" type="ORF">CEXT_786831</name>
</gene>
<evidence type="ECO:0000313" key="2">
    <source>
        <dbReference type="EMBL" id="GIX68553.1"/>
    </source>
</evidence>
<evidence type="ECO:0000313" key="3">
    <source>
        <dbReference type="Proteomes" id="UP001054945"/>
    </source>
</evidence>